<accession>A0A3S1I0Z7</accession>
<gene>
    <name evidence="2" type="ORF">EGW08_002147</name>
</gene>
<evidence type="ECO:0000256" key="1">
    <source>
        <dbReference type="SAM" id="MobiDB-lite"/>
    </source>
</evidence>
<protein>
    <submittedName>
        <fullName evidence="2">Uncharacterized protein</fullName>
    </submittedName>
</protein>
<keyword evidence="3" id="KW-1185">Reference proteome</keyword>
<dbReference type="AlphaFoldDB" id="A0A3S1I0Z7"/>
<reference evidence="2 3" key="1">
    <citation type="submission" date="2019-01" db="EMBL/GenBank/DDBJ databases">
        <title>A draft genome assembly of the solar-powered sea slug Elysia chlorotica.</title>
        <authorList>
            <person name="Cai H."/>
            <person name="Li Q."/>
            <person name="Fang X."/>
            <person name="Li J."/>
            <person name="Curtis N.E."/>
            <person name="Altenburger A."/>
            <person name="Shibata T."/>
            <person name="Feng M."/>
            <person name="Maeda T."/>
            <person name="Schwartz J.A."/>
            <person name="Shigenobu S."/>
            <person name="Lundholm N."/>
            <person name="Nishiyama T."/>
            <person name="Yang H."/>
            <person name="Hasebe M."/>
            <person name="Li S."/>
            <person name="Pierce S.K."/>
            <person name="Wang J."/>
        </authorList>
    </citation>
    <scope>NUCLEOTIDE SEQUENCE [LARGE SCALE GENOMIC DNA]</scope>
    <source>
        <strain evidence="2">EC2010</strain>
        <tissue evidence="2">Whole organism of an adult</tissue>
    </source>
</reference>
<comment type="caution">
    <text evidence="2">The sequence shown here is derived from an EMBL/GenBank/DDBJ whole genome shotgun (WGS) entry which is preliminary data.</text>
</comment>
<sequence>MAQYRKAWILAPNTRPYRLLPLCLARSFRLFGQLGSTYMARGQGNPETWAVGGWATAGGNEKGAKIGKNEGCPRIGLAPNWQCVPCGMSLSLALTLRLIAGLYGPATTDKSSELARKRRESKRSEEKRSPTTSDQPGDTRDQPNSKQMGSRFECHNHTTSLALSPPGSPGRYRHPGIQASRHPQHPGSQPSNQPRSLSFL</sequence>
<feature type="compositionally biased region" description="Polar residues" evidence="1">
    <location>
        <begin position="186"/>
        <end position="200"/>
    </location>
</feature>
<feature type="region of interest" description="Disordered" evidence="1">
    <location>
        <begin position="108"/>
        <end position="200"/>
    </location>
</feature>
<name>A0A3S1I0Z7_ELYCH</name>
<organism evidence="2 3">
    <name type="scientific">Elysia chlorotica</name>
    <name type="common">Eastern emerald elysia</name>
    <name type="synonym">Sea slug</name>
    <dbReference type="NCBI Taxonomy" id="188477"/>
    <lineage>
        <taxon>Eukaryota</taxon>
        <taxon>Metazoa</taxon>
        <taxon>Spiralia</taxon>
        <taxon>Lophotrochozoa</taxon>
        <taxon>Mollusca</taxon>
        <taxon>Gastropoda</taxon>
        <taxon>Heterobranchia</taxon>
        <taxon>Euthyneura</taxon>
        <taxon>Panpulmonata</taxon>
        <taxon>Sacoglossa</taxon>
        <taxon>Placobranchoidea</taxon>
        <taxon>Plakobranchidae</taxon>
        <taxon>Elysia</taxon>
    </lineage>
</organism>
<evidence type="ECO:0000313" key="3">
    <source>
        <dbReference type="Proteomes" id="UP000271974"/>
    </source>
</evidence>
<dbReference type="Proteomes" id="UP000271974">
    <property type="component" value="Unassembled WGS sequence"/>
</dbReference>
<proteinExistence type="predicted"/>
<dbReference type="EMBL" id="RQTK01000040">
    <property type="protein sequence ID" value="RUS90105.1"/>
    <property type="molecule type" value="Genomic_DNA"/>
</dbReference>
<evidence type="ECO:0000313" key="2">
    <source>
        <dbReference type="EMBL" id="RUS90105.1"/>
    </source>
</evidence>